<evidence type="ECO:0000313" key="11">
    <source>
        <dbReference type="Proteomes" id="UP001519460"/>
    </source>
</evidence>
<evidence type="ECO:0000313" key="10">
    <source>
        <dbReference type="EMBL" id="KAK7484261.1"/>
    </source>
</evidence>
<keyword evidence="5" id="KW-1133">Transmembrane helix</keyword>
<comment type="similarity">
    <text evidence="2 9">Belongs to the sulfotransferase 2 family.</text>
</comment>
<keyword evidence="3 9" id="KW-0808">Transferase</keyword>
<dbReference type="EMBL" id="JACVVK020000213">
    <property type="protein sequence ID" value="KAK7484261.1"/>
    <property type="molecule type" value="Genomic_DNA"/>
</dbReference>
<evidence type="ECO:0000256" key="6">
    <source>
        <dbReference type="ARBA" id="ARBA00023034"/>
    </source>
</evidence>
<dbReference type="GO" id="GO:0008146">
    <property type="term" value="F:sulfotransferase activity"/>
    <property type="evidence" value="ECO:0007669"/>
    <property type="project" value="UniProtKB-ARBA"/>
</dbReference>
<dbReference type="Pfam" id="PF03567">
    <property type="entry name" value="Sulfotransfer_2"/>
    <property type="match status" value="1"/>
</dbReference>
<keyword evidence="7" id="KW-0472">Membrane</keyword>
<dbReference type="InterPro" id="IPR005331">
    <property type="entry name" value="Sulfotransferase"/>
</dbReference>
<protein>
    <recommendedName>
        <fullName evidence="9">Carbohydrate sulfotransferase</fullName>
        <ecNumber evidence="9">2.8.2.-</ecNumber>
    </recommendedName>
</protein>
<evidence type="ECO:0000256" key="2">
    <source>
        <dbReference type="ARBA" id="ARBA00006339"/>
    </source>
</evidence>
<evidence type="ECO:0000256" key="1">
    <source>
        <dbReference type="ARBA" id="ARBA00004323"/>
    </source>
</evidence>
<evidence type="ECO:0000256" key="3">
    <source>
        <dbReference type="ARBA" id="ARBA00022679"/>
    </source>
</evidence>
<evidence type="ECO:0000256" key="5">
    <source>
        <dbReference type="ARBA" id="ARBA00022989"/>
    </source>
</evidence>
<sequence>GGFERVIDLLLELFGSHCFHIISQSVGLDLGGHDDLLTVLEERRKRYEDVCKNAEIPGTVSFSLAYLPANLSVCVPPKVGCTFWKRVIYFLHGDTDRGPDNDVLPVSSPFDVSRMHVHFVGAWENKTLDFHDAHERALLFSTTRVLFSRDPWSRLWSGFVDKFVLPDSWLDHGLAILRMRLRMHSKGPKKRSLLESLILKSGGHDSFINMTRKKNFQCADDVSFAEFLYYALVVNPNAHWSPVHEVCSPCVLKPQVLGKMETFSQDASYVLGTSGLGHFLQNYSHAGHVTNELQTILDYHMHLWPRRQDKLHNCLDILGMGRRLWLAFQYNGYIPLTTSFPEQVLKTELINVTIVEARDRVLSHVNAAASKERLSESEWVDLRRRIMVSAYRAVPRELLELVQKRFKWDFELFDYDPEPVDIFHH</sequence>
<reference evidence="10 11" key="1">
    <citation type="journal article" date="2023" name="Sci. Data">
        <title>Genome assembly of the Korean intertidal mud-creeper Batillaria attramentaria.</title>
        <authorList>
            <person name="Patra A.K."/>
            <person name="Ho P.T."/>
            <person name="Jun S."/>
            <person name="Lee S.J."/>
            <person name="Kim Y."/>
            <person name="Won Y.J."/>
        </authorList>
    </citation>
    <scope>NUCLEOTIDE SEQUENCE [LARGE SCALE GENOMIC DNA]</scope>
    <source>
        <strain evidence="10">Wonlab-2016</strain>
    </source>
</reference>
<dbReference type="Proteomes" id="UP001519460">
    <property type="component" value="Unassembled WGS sequence"/>
</dbReference>
<organism evidence="10 11">
    <name type="scientific">Batillaria attramentaria</name>
    <dbReference type="NCBI Taxonomy" id="370345"/>
    <lineage>
        <taxon>Eukaryota</taxon>
        <taxon>Metazoa</taxon>
        <taxon>Spiralia</taxon>
        <taxon>Lophotrochozoa</taxon>
        <taxon>Mollusca</taxon>
        <taxon>Gastropoda</taxon>
        <taxon>Caenogastropoda</taxon>
        <taxon>Sorbeoconcha</taxon>
        <taxon>Cerithioidea</taxon>
        <taxon>Batillariidae</taxon>
        <taxon>Batillaria</taxon>
    </lineage>
</organism>
<comment type="caution">
    <text evidence="10">The sequence shown here is derived from an EMBL/GenBank/DDBJ whole genome shotgun (WGS) entry which is preliminary data.</text>
</comment>
<evidence type="ECO:0000256" key="4">
    <source>
        <dbReference type="ARBA" id="ARBA00022692"/>
    </source>
</evidence>
<keyword evidence="4" id="KW-0812">Transmembrane</keyword>
<dbReference type="AlphaFoldDB" id="A0ABD0KAY0"/>
<evidence type="ECO:0000256" key="8">
    <source>
        <dbReference type="ARBA" id="ARBA00023180"/>
    </source>
</evidence>
<dbReference type="PANTHER" id="PTHR12137">
    <property type="entry name" value="CARBOHYDRATE SULFOTRANSFERASE"/>
    <property type="match status" value="1"/>
</dbReference>
<dbReference type="PANTHER" id="PTHR12137:SF54">
    <property type="entry name" value="CARBOHYDRATE SULFOTRANSFERASE"/>
    <property type="match status" value="1"/>
</dbReference>
<keyword evidence="9" id="KW-0735">Signal-anchor</keyword>
<feature type="non-terminal residue" evidence="10">
    <location>
        <position position="1"/>
    </location>
</feature>
<evidence type="ECO:0000256" key="9">
    <source>
        <dbReference type="RuleBase" id="RU364020"/>
    </source>
</evidence>
<dbReference type="GO" id="GO:0000139">
    <property type="term" value="C:Golgi membrane"/>
    <property type="evidence" value="ECO:0007669"/>
    <property type="project" value="UniProtKB-SubCell"/>
</dbReference>
<comment type="subcellular location">
    <subcellularLocation>
        <location evidence="1 9">Golgi apparatus membrane</location>
        <topology evidence="1 9">Single-pass type II membrane protein</topology>
    </subcellularLocation>
</comment>
<keyword evidence="6 9" id="KW-0333">Golgi apparatus</keyword>
<keyword evidence="9" id="KW-0119">Carbohydrate metabolism</keyword>
<name>A0ABD0KAY0_9CAEN</name>
<dbReference type="InterPro" id="IPR018011">
    <property type="entry name" value="Carb_sulfotrans_8-10"/>
</dbReference>
<gene>
    <name evidence="10" type="ORF">BaRGS_00024510</name>
</gene>
<accession>A0ABD0KAY0</accession>
<keyword evidence="8 9" id="KW-0325">Glycoprotein</keyword>
<evidence type="ECO:0000256" key="7">
    <source>
        <dbReference type="ARBA" id="ARBA00023136"/>
    </source>
</evidence>
<dbReference type="EC" id="2.8.2.-" evidence="9"/>
<proteinExistence type="inferred from homology"/>
<keyword evidence="11" id="KW-1185">Reference proteome</keyword>